<dbReference type="Pfam" id="PF09351">
    <property type="entry name" value="DUF1993"/>
    <property type="match status" value="1"/>
</dbReference>
<dbReference type="InterPro" id="IPR018531">
    <property type="entry name" value="DUF1993"/>
</dbReference>
<dbReference type="EMBL" id="QUQM01000007">
    <property type="protein sequence ID" value="KAA8646312.1"/>
    <property type="molecule type" value="Genomic_DNA"/>
</dbReference>
<reference evidence="2 3" key="1">
    <citation type="submission" date="2019-03" db="EMBL/GenBank/DDBJ databases">
        <title>The genome sequence of a newly discovered highly antifungal drug resistant Aspergillus species, Aspergillus tanneri NIH 1004.</title>
        <authorList>
            <person name="Mounaud S."/>
            <person name="Singh I."/>
            <person name="Joardar V."/>
            <person name="Pakala S."/>
            <person name="Pakala S."/>
            <person name="Venepally P."/>
            <person name="Hoover J."/>
            <person name="Nierman W."/>
            <person name="Chung J."/>
            <person name="Losada L."/>
        </authorList>
    </citation>
    <scope>NUCLEOTIDE SEQUENCE [LARGE SCALE GENOMIC DNA]</scope>
    <source>
        <strain evidence="2 3">NIH1004</strain>
    </source>
</reference>
<dbReference type="PANTHER" id="PTHR36922">
    <property type="entry name" value="BLL2446 PROTEIN"/>
    <property type="match status" value="1"/>
</dbReference>
<dbReference type="InterPro" id="IPR034660">
    <property type="entry name" value="DinB/YfiT-like"/>
</dbReference>
<keyword evidence="3" id="KW-1185">Reference proteome</keyword>
<dbReference type="Gene3D" id="1.20.120.450">
    <property type="entry name" value="dinb family like domain"/>
    <property type="match status" value="1"/>
</dbReference>
<dbReference type="Proteomes" id="UP000324241">
    <property type="component" value="Unassembled WGS sequence"/>
</dbReference>
<dbReference type="EMBL" id="SOSA01000128">
    <property type="protein sequence ID" value="THC96090.1"/>
    <property type="molecule type" value="Genomic_DNA"/>
</dbReference>
<evidence type="ECO:0000313" key="2">
    <source>
        <dbReference type="EMBL" id="THC96090.1"/>
    </source>
</evidence>
<protein>
    <recommendedName>
        <fullName evidence="5">DUF1993 domain-containing protein</fullName>
    </recommendedName>
</protein>
<dbReference type="PANTHER" id="PTHR36922:SF1">
    <property type="entry name" value="DUF1993 DOMAIN-CONTAINING PROTEIN"/>
    <property type="match status" value="1"/>
</dbReference>
<name>A0A4S3JL52_9EURO</name>
<dbReference type="Proteomes" id="UP000308092">
    <property type="component" value="Unassembled WGS sequence"/>
</dbReference>
<evidence type="ECO:0000313" key="1">
    <source>
        <dbReference type="EMBL" id="KAA8646312.1"/>
    </source>
</evidence>
<dbReference type="STRING" id="1220188.A0A4S3JL52"/>
<proteinExistence type="predicted"/>
<accession>A0A4S3JL52</accession>
<dbReference type="AlphaFoldDB" id="A0A4S3JL52"/>
<dbReference type="VEuPathDB" id="FungiDB:EYZ11_004412"/>
<evidence type="ECO:0000313" key="4">
    <source>
        <dbReference type="Proteomes" id="UP000324241"/>
    </source>
</evidence>
<dbReference type="OrthoDB" id="3724345at2759"/>
<dbReference type="SUPFAM" id="SSF109854">
    <property type="entry name" value="DinB/YfiT-like putative metalloenzymes"/>
    <property type="match status" value="1"/>
</dbReference>
<organism evidence="2 3">
    <name type="scientific">Aspergillus tanneri</name>
    <dbReference type="NCBI Taxonomy" id="1220188"/>
    <lineage>
        <taxon>Eukaryota</taxon>
        <taxon>Fungi</taxon>
        <taxon>Dikarya</taxon>
        <taxon>Ascomycota</taxon>
        <taxon>Pezizomycotina</taxon>
        <taxon>Eurotiomycetes</taxon>
        <taxon>Eurotiomycetidae</taxon>
        <taxon>Eurotiales</taxon>
        <taxon>Aspergillaceae</taxon>
        <taxon>Aspergillus</taxon>
        <taxon>Aspergillus subgen. Circumdati</taxon>
    </lineage>
</organism>
<gene>
    <name evidence="1" type="ORF">ATNIH1004_007739</name>
    <name evidence="2" type="ORF">EYZ11_004412</name>
</gene>
<sequence length="170" mass="18908">MTSPVYTFTVPAFIKGLTALTQILKEAESHATKNNIPLADFVNARLYDDMKPLSYQVQVATDLALKGVARPTHTDPVDRPHSETTFEELYARIDKTLEILNAVDPAAYTGKEKTPFKAPFGPTEVEFTAETYAANFALPNFYFHLTTAYAIFRAKGVPLGKLVYLKPFLS</sequence>
<evidence type="ECO:0000313" key="3">
    <source>
        <dbReference type="Proteomes" id="UP000308092"/>
    </source>
</evidence>
<evidence type="ECO:0008006" key="5">
    <source>
        <dbReference type="Google" id="ProtNLM"/>
    </source>
</evidence>
<comment type="caution">
    <text evidence="2">The sequence shown here is derived from an EMBL/GenBank/DDBJ whole genome shotgun (WGS) entry which is preliminary data.</text>
</comment>
<reference evidence="1 4" key="2">
    <citation type="submission" date="2019-08" db="EMBL/GenBank/DDBJ databases">
        <title>The genome sequence of a newly discovered highly antifungal drug resistant Aspergillus species, Aspergillus tanneri NIH 1004.</title>
        <authorList>
            <person name="Mounaud S."/>
            <person name="Singh I."/>
            <person name="Joardar V."/>
            <person name="Pakala S."/>
            <person name="Pakala S."/>
            <person name="Venepally P."/>
            <person name="Chung J.K."/>
            <person name="Losada L."/>
            <person name="Nierman W.C."/>
        </authorList>
    </citation>
    <scope>NUCLEOTIDE SEQUENCE [LARGE SCALE GENOMIC DNA]</scope>
    <source>
        <strain evidence="1 4">NIH1004</strain>
    </source>
</reference>
<dbReference type="RefSeq" id="XP_033425673.1">
    <property type="nucleotide sequence ID" value="XM_033572358.1"/>
</dbReference>
<dbReference type="GeneID" id="54330441"/>